<accession>A0A5K7YUP5</accession>
<name>A0A5K7YUP5_9BACT</name>
<organism evidence="2 3">
    <name type="scientific">Desulfosarcina widdelii</name>
    <dbReference type="NCBI Taxonomy" id="947919"/>
    <lineage>
        <taxon>Bacteria</taxon>
        <taxon>Pseudomonadati</taxon>
        <taxon>Thermodesulfobacteriota</taxon>
        <taxon>Desulfobacteria</taxon>
        <taxon>Desulfobacterales</taxon>
        <taxon>Desulfosarcinaceae</taxon>
        <taxon>Desulfosarcina</taxon>
    </lineage>
</organism>
<evidence type="ECO:0000256" key="1">
    <source>
        <dbReference type="SAM" id="MobiDB-lite"/>
    </source>
</evidence>
<feature type="region of interest" description="Disordered" evidence="1">
    <location>
        <begin position="1"/>
        <end position="50"/>
    </location>
</feature>
<reference evidence="2 3" key="1">
    <citation type="submission" date="2019-11" db="EMBL/GenBank/DDBJ databases">
        <title>Comparative genomics of hydrocarbon-degrading Desulfosarcina strains.</title>
        <authorList>
            <person name="Watanabe M."/>
            <person name="Kojima H."/>
            <person name="Fukui M."/>
        </authorList>
    </citation>
    <scope>NUCLEOTIDE SEQUENCE [LARGE SCALE GENOMIC DNA]</scope>
    <source>
        <strain evidence="2 3">PP31</strain>
    </source>
</reference>
<feature type="compositionally biased region" description="Basic and acidic residues" evidence="1">
    <location>
        <begin position="1"/>
        <end position="12"/>
    </location>
</feature>
<protein>
    <submittedName>
        <fullName evidence="2">Uncharacterized protein</fullName>
    </submittedName>
</protein>
<dbReference type="EMBL" id="AP021875">
    <property type="protein sequence ID" value="BBO73016.1"/>
    <property type="molecule type" value="Genomic_DNA"/>
</dbReference>
<evidence type="ECO:0000313" key="2">
    <source>
        <dbReference type="EMBL" id="BBO73016.1"/>
    </source>
</evidence>
<gene>
    <name evidence="2" type="ORF">DSCW_04330</name>
</gene>
<proteinExistence type="predicted"/>
<sequence>MWDRDIELRAESGETGAIKTERRTLNVQHRTSNEKSMEIEAESLERKAKN</sequence>
<dbReference type="KEGG" id="dwd:DSCW_04330"/>
<keyword evidence="3" id="KW-1185">Reference proteome</keyword>
<feature type="compositionally biased region" description="Basic and acidic residues" evidence="1">
    <location>
        <begin position="31"/>
        <end position="50"/>
    </location>
</feature>
<dbReference type="AlphaFoldDB" id="A0A5K7YUP5"/>
<evidence type="ECO:0000313" key="3">
    <source>
        <dbReference type="Proteomes" id="UP000427769"/>
    </source>
</evidence>
<dbReference type="Proteomes" id="UP000427769">
    <property type="component" value="Chromosome"/>
</dbReference>